<organism evidence="3">
    <name type="scientific">freshwater metagenome</name>
    <dbReference type="NCBI Taxonomy" id="449393"/>
    <lineage>
        <taxon>unclassified sequences</taxon>
        <taxon>metagenomes</taxon>
        <taxon>ecological metagenomes</taxon>
    </lineage>
</organism>
<dbReference type="CDD" id="cd02440">
    <property type="entry name" value="AdoMet_MTases"/>
    <property type="match status" value="1"/>
</dbReference>
<proteinExistence type="predicted"/>
<evidence type="ECO:0000259" key="2">
    <source>
        <dbReference type="Pfam" id="PF08484"/>
    </source>
</evidence>
<dbReference type="InterPro" id="IPR013630">
    <property type="entry name" value="Methyltransf_Zn-bd_dom_put"/>
</dbReference>
<name>A0A6J7STN2_9ZZZZ</name>
<dbReference type="Gene3D" id="3.40.50.720">
    <property type="entry name" value="NAD(P)-binding Rossmann-like Domain"/>
    <property type="match status" value="1"/>
</dbReference>
<evidence type="ECO:0000259" key="1">
    <source>
        <dbReference type="Pfam" id="PF08421"/>
    </source>
</evidence>
<dbReference type="SUPFAM" id="SSF53335">
    <property type="entry name" value="S-adenosyl-L-methionine-dependent methyltransferases"/>
    <property type="match status" value="1"/>
</dbReference>
<dbReference type="PANTHER" id="PTHR43861">
    <property type="entry name" value="TRANS-ACONITATE 2-METHYLTRANSFERASE-RELATED"/>
    <property type="match status" value="1"/>
</dbReference>
<dbReference type="InterPro" id="IPR029063">
    <property type="entry name" value="SAM-dependent_MTases_sf"/>
</dbReference>
<reference evidence="3" key="1">
    <citation type="submission" date="2020-05" db="EMBL/GenBank/DDBJ databases">
        <authorList>
            <person name="Chiriac C."/>
            <person name="Salcher M."/>
            <person name="Ghai R."/>
            <person name="Kavagutti S V."/>
        </authorList>
    </citation>
    <scope>NUCLEOTIDE SEQUENCE</scope>
</reference>
<dbReference type="AlphaFoldDB" id="A0A6J7STN2"/>
<dbReference type="Pfam" id="PF08421">
    <property type="entry name" value="Methyltransf_13"/>
    <property type="match status" value="1"/>
</dbReference>
<dbReference type="EMBL" id="CAFBQE010000003">
    <property type="protein sequence ID" value="CAB5044333.1"/>
    <property type="molecule type" value="Genomic_DNA"/>
</dbReference>
<gene>
    <name evidence="3" type="ORF">UFOPK4284_00104</name>
</gene>
<dbReference type="Pfam" id="PF08484">
    <property type="entry name" value="Methyltransf_14"/>
    <property type="match status" value="1"/>
</dbReference>
<dbReference type="InterPro" id="IPR038576">
    <property type="entry name" value="Methyltransf_Zn-bd_dom_put_sf"/>
</dbReference>
<feature type="domain" description="C-methyltransferase" evidence="2">
    <location>
        <begin position="248"/>
        <end position="410"/>
    </location>
</feature>
<evidence type="ECO:0000313" key="3">
    <source>
        <dbReference type="EMBL" id="CAB5044333.1"/>
    </source>
</evidence>
<dbReference type="InterPro" id="IPR013691">
    <property type="entry name" value="MeTrfase_14"/>
</dbReference>
<feature type="domain" description="Methyltransferase putative zinc binding" evidence="1">
    <location>
        <begin position="10"/>
        <end position="71"/>
    </location>
</feature>
<protein>
    <submittedName>
        <fullName evidence="3">Unannotated protein</fullName>
    </submittedName>
</protein>
<dbReference type="PANTHER" id="PTHR43861:SF5">
    <property type="entry name" value="BLL5978 PROTEIN"/>
    <property type="match status" value="1"/>
</dbReference>
<dbReference type="Pfam" id="PF13489">
    <property type="entry name" value="Methyltransf_23"/>
    <property type="match status" value="1"/>
</dbReference>
<dbReference type="Gene3D" id="6.20.50.110">
    <property type="entry name" value="Methyltransferase, zinc-binding domain"/>
    <property type="match status" value="1"/>
</dbReference>
<sequence length="420" mass="47319">MGNFRKLQKCRLCSGEFYKTSVKLLDSPLANELYPSREQSLVADTFALEIVMCTDCKHIQLRHIVDPGRLFSDYIYASGTSATFKNHFYKLAEKIADLIPGGIALEVGSNDGTLLEALRDHGIVTIGVEPSEYLAKMSQSKCDFIYHDFLNETLCREILEKHGPLDLVVGNNVFAHIDDLMAAFKNVTELLKTDGYFVFEVAHVLSLVQNHLFDTIYHEHMSYHSVTSLKPLLSKIGLNLIEVEEIETHGGSIRVICQKSSTKSTTSDTIKNILAKESFAKLESDDWIPEFNDYMKVLLQKTNAAISDFPGNTIWFGYGAPAKAVTFINEFNLVSLNIRGIIDDNPEKQEKFLPVSGIGVVSKDQLLKEIVGYPSKSEFACIIFPWNLSEEIVEKLPSLDGKTFRAVWFLPTFKERRINK</sequence>
<accession>A0A6J7STN2</accession>
<dbReference type="Gene3D" id="3.40.50.150">
    <property type="entry name" value="Vaccinia Virus protein VP39"/>
    <property type="match status" value="1"/>
</dbReference>